<dbReference type="Pfam" id="PF03315">
    <property type="entry name" value="SDH_beta"/>
    <property type="match status" value="1"/>
</dbReference>
<evidence type="ECO:0000256" key="1">
    <source>
        <dbReference type="ARBA" id="ARBA00001966"/>
    </source>
</evidence>
<dbReference type="NCBIfam" id="TIGR00718">
    <property type="entry name" value="sda_alpha"/>
    <property type="match status" value="1"/>
</dbReference>
<evidence type="ECO:0000256" key="2">
    <source>
        <dbReference type="ARBA" id="ARBA00004742"/>
    </source>
</evidence>
<keyword evidence="14" id="KW-1185">Reference proteome</keyword>
<dbReference type="InterPro" id="IPR045865">
    <property type="entry name" value="ACT-like_dom_sf"/>
</dbReference>
<evidence type="ECO:0000256" key="4">
    <source>
        <dbReference type="ARBA" id="ARBA00022432"/>
    </source>
</evidence>
<evidence type="ECO:0000259" key="12">
    <source>
        <dbReference type="PROSITE" id="PS51671"/>
    </source>
</evidence>
<dbReference type="GO" id="GO:0003941">
    <property type="term" value="F:L-serine ammonia-lyase activity"/>
    <property type="evidence" value="ECO:0007669"/>
    <property type="project" value="UniProtKB-UniRule"/>
</dbReference>
<dbReference type="PROSITE" id="PS51671">
    <property type="entry name" value="ACT"/>
    <property type="match status" value="1"/>
</dbReference>
<dbReference type="Proteomes" id="UP000267368">
    <property type="component" value="Unassembled WGS sequence"/>
</dbReference>
<reference evidence="14" key="1">
    <citation type="submission" date="2018-05" db="EMBL/GenBank/DDBJ databases">
        <title>Genome Sequencing of selected type strains of the family Eggerthellaceae.</title>
        <authorList>
            <person name="Danylec N."/>
            <person name="Stoll D.A."/>
            <person name="Doetsch A."/>
            <person name="Huch M."/>
        </authorList>
    </citation>
    <scope>NUCLEOTIDE SEQUENCE [LARGE SCALE GENOMIC DNA]</scope>
    <source>
        <strain evidence="14">DSM 17537</strain>
    </source>
</reference>
<accession>A0A3N0AFM2</accession>
<dbReference type="Pfam" id="PF03313">
    <property type="entry name" value="SDH_alpha"/>
    <property type="match status" value="1"/>
</dbReference>
<dbReference type="PANTHER" id="PTHR30182">
    <property type="entry name" value="L-SERINE DEHYDRATASE"/>
    <property type="match status" value="1"/>
</dbReference>
<evidence type="ECO:0000256" key="11">
    <source>
        <dbReference type="RuleBase" id="RU366059"/>
    </source>
</evidence>
<dbReference type="EMBL" id="QICB01000002">
    <property type="protein sequence ID" value="RNL20554.1"/>
    <property type="molecule type" value="Genomic_DNA"/>
</dbReference>
<dbReference type="Gene3D" id="3.30.1330.90">
    <property type="entry name" value="D-3-phosphoglycerate dehydrogenase, domain 3"/>
    <property type="match status" value="1"/>
</dbReference>
<comment type="pathway">
    <text evidence="2">Carbohydrate biosynthesis; gluconeogenesis.</text>
</comment>
<dbReference type="InterPro" id="IPR004642">
    <property type="entry name" value="Ser_deHydtase_asu"/>
</dbReference>
<evidence type="ECO:0000256" key="9">
    <source>
        <dbReference type="ARBA" id="ARBA00023239"/>
    </source>
</evidence>
<dbReference type="NCBIfam" id="TIGR00719">
    <property type="entry name" value="sda_beta"/>
    <property type="match status" value="1"/>
</dbReference>
<dbReference type="InterPro" id="IPR005131">
    <property type="entry name" value="Ser_deHydtase_bsu"/>
</dbReference>
<dbReference type="InterPro" id="IPR005130">
    <property type="entry name" value="Ser_deHydtase-like_asu"/>
</dbReference>
<dbReference type="GO" id="GO:0046872">
    <property type="term" value="F:metal ion binding"/>
    <property type="evidence" value="ECO:0007669"/>
    <property type="project" value="UniProtKB-KW"/>
</dbReference>
<dbReference type="PANTHER" id="PTHR30182:SF1">
    <property type="entry name" value="L-SERINE DEHYDRATASE 1"/>
    <property type="match status" value="1"/>
</dbReference>
<dbReference type="OrthoDB" id="9805537at2"/>
<keyword evidence="9 11" id="KW-0456">Lyase</keyword>
<evidence type="ECO:0000256" key="10">
    <source>
        <dbReference type="ARBA" id="ARBA00049406"/>
    </source>
</evidence>
<evidence type="ECO:0000256" key="5">
    <source>
        <dbReference type="ARBA" id="ARBA00022485"/>
    </source>
</evidence>
<dbReference type="RefSeq" id="WP_123197661.1">
    <property type="nucleotide sequence ID" value="NZ_QICB01000002.1"/>
</dbReference>
<dbReference type="SUPFAM" id="SSF55021">
    <property type="entry name" value="ACT-like"/>
    <property type="match status" value="1"/>
</dbReference>
<comment type="similarity">
    <text evidence="3 11">Belongs to the iron-sulfur dependent L-serine dehydratase family.</text>
</comment>
<keyword evidence="8 11" id="KW-0411">Iron-sulfur</keyword>
<protein>
    <recommendedName>
        <fullName evidence="11">L-serine dehydratase</fullName>
        <ecNumber evidence="11">4.3.1.17</ecNumber>
    </recommendedName>
</protein>
<proteinExistence type="inferred from homology"/>
<keyword evidence="4 11" id="KW-0312">Gluconeogenesis</keyword>
<feature type="domain" description="ACT" evidence="12">
    <location>
        <begin position="150"/>
        <end position="222"/>
    </location>
</feature>
<dbReference type="EC" id="4.3.1.17" evidence="11"/>
<comment type="catalytic activity">
    <reaction evidence="10 11">
        <text>L-serine = pyruvate + NH4(+)</text>
        <dbReference type="Rhea" id="RHEA:19169"/>
        <dbReference type="ChEBI" id="CHEBI:15361"/>
        <dbReference type="ChEBI" id="CHEBI:28938"/>
        <dbReference type="ChEBI" id="CHEBI:33384"/>
        <dbReference type="EC" id="4.3.1.17"/>
    </reaction>
</comment>
<dbReference type="GO" id="GO:0051539">
    <property type="term" value="F:4 iron, 4 sulfur cluster binding"/>
    <property type="evidence" value="ECO:0007669"/>
    <property type="project" value="UniProtKB-UniRule"/>
</dbReference>
<comment type="cofactor">
    <cofactor evidence="1 11">
        <name>[4Fe-4S] cluster</name>
        <dbReference type="ChEBI" id="CHEBI:49883"/>
    </cofactor>
</comment>
<keyword evidence="7 11" id="KW-0408">Iron</keyword>
<evidence type="ECO:0000256" key="7">
    <source>
        <dbReference type="ARBA" id="ARBA00023004"/>
    </source>
</evidence>
<evidence type="ECO:0000313" key="13">
    <source>
        <dbReference type="EMBL" id="RNL20554.1"/>
    </source>
</evidence>
<dbReference type="InterPro" id="IPR051318">
    <property type="entry name" value="Fe-S_L-Ser"/>
</dbReference>
<keyword evidence="6 11" id="KW-0479">Metal-binding</keyword>
<dbReference type="Gene3D" id="3.30.70.260">
    <property type="match status" value="1"/>
</dbReference>
<dbReference type="InterPro" id="IPR004643">
    <property type="entry name" value="Fe-S_L-Ser_bsu"/>
</dbReference>
<evidence type="ECO:0000256" key="8">
    <source>
        <dbReference type="ARBA" id="ARBA00023014"/>
    </source>
</evidence>
<keyword evidence="5 11" id="KW-0004">4Fe-4S</keyword>
<dbReference type="InterPro" id="IPR002912">
    <property type="entry name" value="ACT_dom"/>
</dbReference>
<evidence type="ECO:0000256" key="3">
    <source>
        <dbReference type="ARBA" id="ARBA00008636"/>
    </source>
</evidence>
<name>A0A3N0AFM2_9ACTN</name>
<dbReference type="AlphaFoldDB" id="A0A3N0AFM2"/>
<evidence type="ECO:0000313" key="14">
    <source>
        <dbReference type="Proteomes" id="UP000267368"/>
    </source>
</evidence>
<dbReference type="InterPro" id="IPR029009">
    <property type="entry name" value="ASB_dom_sf"/>
</dbReference>
<sequence length="549" mass="57499">MKILGIRDIIGPIMIGPSSSHTAGALRIALMCRRLLAGEPRKATFTLYGSFAHTYRGHGTDKALVAGLLGMPTDDTRIRESFDIARAAGLDFEFVPAPDTPCEHPNTVDIDVTDETGAVTSMRGESIGGGAAVISRINGVDVRLTGEYHSIVVKQRDVRGVLAHIATCLNIFDINIATTRLFRERKGDVAYTIMQTDDEIDEAIARAIAKNPNIYEVRIVKSDRATDAVPPEAADETRRPDGFGADLTPEKAAEMFERLDFATGAELLAYCEENGLGINEAICRRERCMLAADRIAVDDTRRYLAEALDVMRESATLPLTDPARSMGGLIGGEAAKLSEKEAAGPCGELLARATTYAMAVLETNASMGRIVAAPTAGSSGVVPAMLLACQDVHGFSDDEIIDALSNAAAIGYLITRNATVSGAEGGCQAEVGAASAMAASAACQLFGGTPRQCFAAASNAIAGLLGLVCDPIAGLVEAPCQKRNATGVANALVSAQIALAGIGNLVDFDQTVEAMHHVGRSLPFELRESALGGLAATPAACAFCQGCAR</sequence>
<evidence type="ECO:0000256" key="6">
    <source>
        <dbReference type="ARBA" id="ARBA00022723"/>
    </source>
</evidence>
<comment type="caution">
    <text evidence="13">The sequence shown here is derived from an EMBL/GenBank/DDBJ whole genome shotgun (WGS) entry which is preliminary data.</text>
</comment>
<gene>
    <name evidence="13" type="ORF">DMP07_02860</name>
</gene>
<organism evidence="13 14">
    <name type="scientific">Slackia faecicanis</name>
    <dbReference type="NCBI Taxonomy" id="255723"/>
    <lineage>
        <taxon>Bacteria</taxon>
        <taxon>Bacillati</taxon>
        <taxon>Actinomycetota</taxon>
        <taxon>Coriobacteriia</taxon>
        <taxon>Eggerthellales</taxon>
        <taxon>Eggerthellaceae</taxon>
        <taxon>Slackia</taxon>
    </lineage>
</organism>
<dbReference type="SUPFAM" id="SSF143548">
    <property type="entry name" value="Serine metabolism enzymes domain"/>
    <property type="match status" value="1"/>
</dbReference>
<dbReference type="GO" id="GO:0006094">
    <property type="term" value="P:gluconeogenesis"/>
    <property type="evidence" value="ECO:0007669"/>
    <property type="project" value="UniProtKB-KW"/>
</dbReference>